<sequence>MGEKKILADNALNMNRRAFLGKSALGIGGAALGTLLGCNFYQKEGELLTKTDNPMGIKGILHSPHHAAKIKRVIYLFQSGGPSQFELFDYKPLLNQRRGEDLPESIRNGQRLTGMTSGQDSFPLVGSLYDFKQYGKNGTWISDLLPYTAKMADDICVINSMFTEAINHDPAVTFFQTGSQQPGRPSIGSWLSYGLGSENQNLPAFTVLLSRGSGRPNGQPLYTRLWGNGFLHSLHQGVQFRAAKDPVLYLNDPQGISKSTKRAILDNLAELNEKQYQEFGDEEIQSRIAQYEMAYRMQTSVPEVMNTEKEPDYIYKMYGADAKIPGTYAANCLLARRLAEQDVRFIQLYHMGWDQHANLPSAIEKQAKDVDQASAALVADLKQRGLLDDTLVIWGGEFGRTNYSQGILTDTNYGRDHHPRCFSMWLAGGGIKPGIVYGKTDDFGYNIVENPVHVHDFQATLLHLLGIDHERLTYKYQGRRFRLTDVEGHVVKDILA</sequence>
<dbReference type="PANTHER" id="PTHR43737">
    <property type="entry name" value="BLL7424 PROTEIN"/>
    <property type="match status" value="1"/>
</dbReference>
<accession>A0ABT0PTQ8</accession>
<reference evidence="1 2" key="1">
    <citation type="submission" date="2022-05" db="EMBL/GenBank/DDBJ databases">
        <authorList>
            <person name="Park J.-S."/>
        </authorList>
    </citation>
    <scope>NUCLEOTIDE SEQUENCE [LARGE SCALE GENOMIC DNA]</scope>
    <source>
        <strain evidence="1 2">2012CJ35-5</strain>
    </source>
</reference>
<dbReference type="Gene3D" id="3.40.720.10">
    <property type="entry name" value="Alkaline Phosphatase, subunit A"/>
    <property type="match status" value="1"/>
</dbReference>
<dbReference type="SUPFAM" id="SSF53649">
    <property type="entry name" value="Alkaline phosphatase-like"/>
    <property type="match status" value="1"/>
</dbReference>
<keyword evidence="2" id="KW-1185">Reference proteome</keyword>
<dbReference type="RefSeq" id="WP_249657855.1">
    <property type="nucleotide sequence ID" value="NZ_JAMFMA010000003.1"/>
</dbReference>
<dbReference type="Proteomes" id="UP001203607">
    <property type="component" value="Unassembled WGS sequence"/>
</dbReference>
<name>A0ABT0PTQ8_9FLAO</name>
<dbReference type="InterPro" id="IPR017850">
    <property type="entry name" value="Alkaline_phosphatase_core_sf"/>
</dbReference>
<protein>
    <submittedName>
        <fullName evidence="1">DUF1501 domain-containing protein</fullName>
    </submittedName>
</protein>
<dbReference type="InterPro" id="IPR010869">
    <property type="entry name" value="DUF1501"/>
</dbReference>
<comment type="caution">
    <text evidence="1">The sequence shown here is derived from an EMBL/GenBank/DDBJ whole genome shotgun (WGS) entry which is preliminary data.</text>
</comment>
<dbReference type="EMBL" id="JAMFMA010000003">
    <property type="protein sequence ID" value="MCL6274666.1"/>
    <property type="molecule type" value="Genomic_DNA"/>
</dbReference>
<proteinExistence type="predicted"/>
<dbReference type="PANTHER" id="PTHR43737:SF1">
    <property type="entry name" value="DUF1501 DOMAIN-CONTAINING PROTEIN"/>
    <property type="match status" value="1"/>
</dbReference>
<dbReference type="Pfam" id="PF07394">
    <property type="entry name" value="DUF1501"/>
    <property type="match status" value="1"/>
</dbReference>
<evidence type="ECO:0000313" key="2">
    <source>
        <dbReference type="Proteomes" id="UP001203607"/>
    </source>
</evidence>
<gene>
    <name evidence="1" type="ORF">M3P19_11645</name>
</gene>
<organism evidence="1 2">
    <name type="scientific">Flagellimonas spongiicola</name>
    <dbReference type="NCBI Taxonomy" id="2942208"/>
    <lineage>
        <taxon>Bacteria</taxon>
        <taxon>Pseudomonadati</taxon>
        <taxon>Bacteroidota</taxon>
        <taxon>Flavobacteriia</taxon>
        <taxon>Flavobacteriales</taxon>
        <taxon>Flavobacteriaceae</taxon>
        <taxon>Flagellimonas</taxon>
    </lineage>
</organism>
<evidence type="ECO:0000313" key="1">
    <source>
        <dbReference type="EMBL" id="MCL6274666.1"/>
    </source>
</evidence>